<dbReference type="InterPro" id="IPR028973">
    <property type="entry name" value="PhnB-like"/>
</dbReference>
<dbReference type="PANTHER" id="PTHR33990:SF4">
    <property type="entry name" value="PHNB-LIKE DOMAIN-CONTAINING PROTEIN"/>
    <property type="match status" value="1"/>
</dbReference>
<accession>A0A518RI26</accession>
<dbReference type="AlphaFoldDB" id="A0A518RI26"/>
<dbReference type="CDD" id="cd06588">
    <property type="entry name" value="PhnB_like"/>
    <property type="match status" value="1"/>
</dbReference>
<dbReference type="OrthoDB" id="9806473at2"/>
<dbReference type="EMBL" id="CP042239">
    <property type="protein sequence ID" value="QDX27071.1"/>
    <property type="molecule type" value="Genomic_DNA"/>
</dbReference>
<proteinExistence type="predicted"/>
<evidence type="ECO:0000313" key="3">
    <source>
        <dbReference type="Proteomes" id="UP000318055"/>
    </source>
</evidence>
<dbReference type="InterPro" id="IPR009725">
    <property type="entry name" value="3_dmu_93_MTrfase"/>
</dbReference>
<evidence type="ECO:0000259" key="1">
    <source>
        <dbReference type="Pfam" id="PF06983"/>
    </source>
</evidence>
<dbReference type="Gene3D" id="3.30.720.100">
    <property type="match status" value="1"/>
</dbReference>
<gene>
    <name evidence="2" type="ORF">FPZ54_14355</name>
</gene>
<evidence type="ECO:0000313" key="2">
    <source>
        <dbReference type="EMBL" id="QDX27071.1"/>
    </source>
</evidence>
<keyword evidence="3" id="KW-1185">Reference proteome</keyword>
<dbReference type="RefSeq" id="WP_145848292.1">
    <property type="nucleotide sequence ID" value="NZ_CP042239.1"/>
</dbReference>
<dbReference type="SUPFAM" id="SSF54593">
    <property type="entry name" value="Glyoxalase/Bleomycin resistance protein/Dihydroxybiphenyl dioxygenase"/>
    <property type="match status" value="1"/>
</dbReference>
<dbReference type="Pfam" id="PF06983">
    <property type="entry name" value="3-dmu-9_3-mt"/>
    <property type="match status" value="1"/>
</dbReference>
<sequence length="131" mass="14567">MTRATPFLMFQHGKAQAALDFYVKHIPDSRIESVERFGPDGPGPDGTIIRAHVIIAGQAVMVHDSFIAHGFDFTPSWSFFLDCDDEAGFDRLFATLSEEGGVLMPPGNYGWSRNFAWVSDRFGVAWQLNLA</sequence>
<dbReference type="PANTHER" id="PTHR33990">
    <property type="entry name" value="PROTEIN YJDN-RELATED"/>
    <property type="match status" value="1"/>
</dbReference>
<reference evidence="2 3" key="1">
    <citation type="submission" date="2019-07" db="EMBL/GenBank/DDBJ databases">
        <title>Sphingomonas alkalisoli sp. nov., isolated from rhizosphere soil of Suaedae salsa.</title>
        <authorList>
            <person name="Zhang H."/>
            <person name="Xu L."/>
            <person name="Zhang J.-X."/>
            <person name="Sun J.-Q."/>
        </authorList>
    </citation>
    <scope>NUCLEOTIDE SEQUENCE [LARGE SCALE GENOMIC DNA]</scope>
    <source>
        <strain evidence="2 3">XS-10</strain>
    </source>
</reference>
<dbReference type="Proteomes" id="UP000318055">
    <property type="component" value="Chromosome"/>
</dbReference>
<name>A0A518RI26_9SPHN</name>
<dbReference type="PIRSF" id="PIRSF021700">
    <property type="entry name" value="3_dmu_93_MTrfase"/>
    <property type="match status" value="1"/>
</dbReference>
<dbReference type="InterPro" id="IPR029068">
    <property type="entry name" value="Glyas_Bleomycin-R_OHBP_Dase"/>
</dbReference>
<feature type="domain" description="PhnB-like" evidence="1">
    <location>
        <begin position="4"/>
        <end position="128"/>
    </location>
</feature>
<organism evidence="2 3">
    <name type="scientific">Sphingomonas suaedae</name>
    <dbReference type="NCBI Taxonomy" id="2599297"/>
    <lineage>
        <taxon>Bacteria</taxon>
        <taxon>Pseudomonadati</taxon>
        <taxon>Pseudomonadota</taxon>
        <taxon>Alphaproteobacteria</taxon>
        <taxon>Sphingomonadales</taxon>
        <taxon>Sphingomonadaceae</taxon>
        <taxon>Sphingomonas</taxon>
    </lineage>
</organism>
<protein>
    <submittedName>
        <fullName evidence="2">VOC family protein</fullName>
    </submittedName>
</protein>
<dbReference type="KEGG" id="ssua:FPZ54_14355"/>
<dbReference type="Gene3D" id="3.30.720.110">
    <property type="match status" value="1"/>
</dbReference>